<reference evidence="2" key="1">
    <citation type="submission" date="2022-03" db="EMBL/GenBank/DDBJ databases">
        <title>Identification of a novel bacterium isolated from mangrove sediments.</title>
        <authorList>
            <person name="Pan X."/>
        </authorList>
    </citation>
    <scope>NUCLEOTIDE SEQUENCE</scope>
    <source>
        <strain evidence="2">B2637</strain>
    </source>
</reference>
<feature type="transmembrane region" description="Helical" evidence="1">
    <location>
        <begin position="12"/>
        <end position="45"/>
    </location>
</feature>
<evidence type="ECO:0008006" key="4">
    <source>
        <dbReference type="Google" id="ProtNLM"/>
    </source>
</evidence>
<feature type="transmembrane region" description="Helical" evidence="1">
    <location>
        <begin position="51"/>
        <end position="73"/>
    </location>
</feature>
<protein>
    <recommendedName>
        <fullName evidence="4">DUF92 domain-containing protein</fullName>
    </recommendedName>
</protein>
<dbReference type="EMBL" id="JALHAT010000001">
    <property type="protein sequence ID" value="MCJ1959075.1"/>
    <property type="molecule type" value="Genomic_DNA"/>
</dbReference>
<dbReference type="PROSITE" id="PS51257">
    <property type="entry name" value="PROKAR_LIPOPROTEIN"/>
    <property type="match status" value="1"/>
</dbReference>
<keyword evidence="1" id="KW-0472">Membrane</keyword>
<keyword evidence="3" id="KW-1185">Reference proteome</keyword>
<dbReference type="Proteomes" id="UP001162802">
    <property type="component" value="Unassembled WGS sequence"/>
</dbReference>
<keyword evidence="1" id="KW-1133">Transmembrane helix</keyword>
<gene>
    <name evidence="2" type="ORF">MTR65_00070</name>
</gene>
<organism evidence="2 3">
    <name type="scientific">Novosphingobium mangrovi</name>
    <name type="common">ex Hu et al. 2023</name>
    <dbReference type="NCBI Taxonomy" id="2930094"/>
    <lineage>
        <taxon>Bacteria</taxon>
        <taxon>Pseudomonadati</taxon>
        <taxon>Pseudomonadota</taxon>
        <taxon>Alphaproteobacteria</taxon>
        <taxon>Sphingomonadales</taxon>
        <taxon>Sphingomonadaceae</taxon>
        <taxon>Novosphingobium</taxon>
    </lineage>
</organism>
<sequence>MRRPTRAELGAFGATLAFPFVALAWGLSSFGCAVWMLLLLVGLALSGFSAFFMTPFGVAILAWTILAGVLGTWNFSRFLRWFGDESGARDLELVALNSVVLCASNPVVWMGA</sequence>
<accession>A0ABT0A7A2</accession>
<evidence type="ECO:0000256" key="1">
    <source>
        <dbReference type="SAM" id="Phobius"/>
    </source>
</evidence>
<proteinExistence type="predicted"/>
<comment type="caution">
    <text evidence="2">The sequence shown here is derived from an EMBL/GenBank/DDBJ whole genome shotgun (WGS) entry which is preliminary data.</text>
</comment>
<evidence type="ECO:0000313" key="2">
    <source>
        <dbReference type="EMBL" id="MCJ1959075.1"/>
    </source>
</evidence>
<keyword evidence="1" id="KW-0812">Transmembrane</keyword>
<dbReference type="RefSeq" id="WP_243796177.1">
    <property type="nucleotide sequence ID" value="NZ_JALHAT010000001.1"/>
</dbReference>
<evidence type="ECO:0000313" key="3">
    <source>
        <dbReference type="Proteomes" id="UP001162802"/>
    </source>
</evidence>
<name>A0ABT0A7A2_9SPHN</name>